<dbReference type="PROSITE" id="PS50932">
    <property type="entry name" value="HTH_LACI_2"/>
    <property type="match status" value="1"/>
</dbReference>
<keyword evidence="2" id="KW-0238">DNA-binding</keyword>
<accession>A0A2T0SMH6</accession>
<comment type="caution">
    <text evidence="5">The sequence shown here is derived from an EMBL/GenBank/DDBJ whole genome shotgun (WGS) entry which is preliminary data.</text>
</comment>
<reference evidence="5 6" key="1">
    <citation type="submission" date="2018-03" db="EMBL/GenBank/DDBJ databases">
        <title>Genomic Encyclopedia of Archaeal and Bacterial Type Strains, Phase II (KMG-II): from individual species to whole genera.</title>
        <authorList>
            <person name="Goeker M."/>
        </authorList>
    </citation>
    <scope>NUCLEOTIDE SEQUENCE [LARGE SCALE GENOMIC DNA]</scope>
    <source>
        <strain evidence="5 6">DSM 44720</strain>
    </source>
</reference>
<evidence type="ECO:0000256" key="2">
    <source>
        <dbReference type="ARBA" id="ARBA00023125"/>
    </source>
</evidence>
<keyword evidence="3" id="KW-0804">Transcription</keyword>
<protein>
    <submittedName>
        <fullName evidence="5">LacI family transcriptional regulator</fullName>
    </submittedName>
</protein>
<dbReference type="PANTHER" id="PTHR30146:SF109">
    <property type="entry name" value="HTH-TYPE TRANSCRIPTIONAL REGULATOR GALS"/>
    <property type="match status" value="1"/>
</dbReference>
<sequence>MPEPRSTPAPVTLEEVARVAGVSRATVSRVVNGVSTVDEELREMVTRAIVATGYTPNRAARSLVTRRAGAIGLVLPDEGRMLGDPYFGRVVGGVMDVTQPLGVQLVLTSAGTGTHQQVVADLRQGRLDGVILIHTHGADPLPRLLIESNLPVVLAARPVRPMPITYVDVNQTAGAALAAHHLADRGCFRVATITGPVSTTAAQDRLSGFRQAMADRGYPDVVAVEADFTHEGGATAMEELLVRCPDVDGIFIASDLMAHGALPVLRRHGLNVPDDIAVVGFDDSSPALACDPPLTTVRQPVEEMAAEMARLLLGRIERPTRPVSAVVFEPTLVVRQSA</sequence>
<keyword evidence="1" id="KW-0805">Transcription regulation</keyword>
<keyword evidence="6" id="KW-1185">Reference proteome</keyword>
<gene>
    <name evidence="5" type="ORF">CLV43_11690</name>
</gene>
<dbReference type="AlphaFoldDB" id="A0A2T0SMH6"/>
<dbReference type="SUPFAM" id="SSF53822">
    <property type="entry name" value="Periplasmic binding protein-like I"/>
    <property type="match status" value="1"/>
</dbReference>
<dbReference type="RefSeq" id="WP_211304785.1">
    <property type="nucleotide sequence ID" value="NZ_PVTF01000016.1"/>
</dbReference>
<dbReference type="CDD" id="cd06267">
    <property type="entry name" value="PBP1_LacI_sugar_binding-like"/>
    <property type="match status" value="1"/>
</dbReference>
<dbReference type="EMBL" id="PVTF01000016">
    <property type="protein sequence ID" value="PRY34583.1"/>
    <property type="molecule type" value="Genomic_DNA"/>
</dbReference>
<dbReference type="GO" id="GO:0000976">
    <property type="term" value="F:transcription cis-regulatory region binding"/>
    <property type="evidence" value="ECO:0007669"/>
    <property type="project" value="TreeGrafter"/>
</dbReference>
<evidence type="ECO:0000313" key="5">
    <source>
        <dbReference type="EMBL" id="PRY34583.1"/>
    </source>
</evidence>
<evidence type="ECO:0000256" key="1">
    <source>
        <dbReference type="ARBA" id="ARBA00023015"/>
    </source>
</evidence>
<dbReference type="Gene3D" id="1.10.260.40">
    <property type="entry name" value="lambda repressor-like DNA-binding domains"/>
    <property type="match status" value="1"/>
</dbReference>
<dbReference type="PRINTS" id="PR00036">
    <property type="entry name" value="HTHLACI"/>
</dbReference>
<dbReference type="SUPFAM" id="SSF47413">
    <property type="entry name" value="lambda repressor-like DNA-binding domains"/>
    <property type="match status" value="1"/>
</dbReference>
<feature type="domain" description="HTH lacI-type" evidence="4">
    <location>
        <begin position="11"/>
        <end position="65"/>
    </location>
</feature>
<dbReference type="InterPro" id="IPR010982">
    <property type="entry name" value="Lambda_DNA-bd_dom_sf"/>
</dbReference>
<organism evidence="5 6">
    <name type="scientific">Umezawaea tangerina</name>
    <dbReference type="NCBI Taxonomy" id="84725"/>
    <lineage>
        <taxon>Bacteria</taxon>
        <taxon>Bacillati</taxon>
        <taxon>Actinomycetota</taxon>
        <taxon>Actinomycetes</taxon>
        <taxon>Pseudonocardiales</taxon>
        <taxon>Pseudonocardiaceae</taxon>
        <taxon>Umezawaea</taxon>
    </lineage>
</organism>
<name>A0A2T0SMH6_9PSEU</name>
<dbReference type="InterPro" id="IPR000843">
    <property type="entry name" value="HTH_LacI"/>
</dbReference>
<evidence type="ECO:0000259" key="4">
    <source>
        <dbReference type="PROSITE" id="PS50932"/>
    </source>
</evidence>
<dbReference type="PANTHER" id="PTHR30146">
    <property type="entry name" value="LACI-RELATED TRANSCRIPTIONAL REPRESSOR"/>
    <property type="match status" value="1"/>
</dbReference>
<dbReference type="Pfam" id="PF13377">
    <property type="entry name" value="Peripla_BP_3"/>
    <property type="match status" value="1"/>
</dbReference>
<dbReference type="InterPro" id="IPR046335">
    <property type="entry name" value="LacI/GalR-like_sensor"/>
</dbReference>
<dbReference type="InterPro" id="IPR028082">
    <property type="entry name" value="Peripla_BP_I"/>
</dbReference>
<proteinExistence type="predicted"/>
<dbReference type="Gene3D" id="3.40.50.2300">
    <property type="match status" value="2"/>
</dbReference>
<dbReference type="Proteomes" id="UP000239494">
    <property type="component" value="Unassembled WGS sequence"/>
</dbReference>
<dbReference type="CDD" id="cd01392">
    <property type="entry name" value="HTH_LacI"/>
    <property type="match status" value="1"/>
</dbReference>
<dbReference type="GO" id="GO:0003700">
    <property type="term" value="F:DNA-binding transcription factor activity"/>
    <property type="evidence" value="ECO:0007669"/>
    <property type="project" value="TreeGrafter"/>
</dbReference>
<dbReference type="PROSITE" id="PS00356">
    <property type="entry name" value="HTH_LACI_1"/>
    <property type="match status" value="1"/>
</dbReference>
<evidence type="ECO:0000313" key="6">
    <source>
        <dbReference type="Proteomes" id="UP000239494"/>
    </source>
</evidence>
<dbReference type="Pfam" id="PF00356">
    <property type="entry name" value="LacI"/>
    <property type="match status" value="1"/>
</dbReference>
<dbReference type="SMART" id="SM00354">
    <property type="entry name" value="HTH_LACI"/>
    <property type="match status" value="1"/>
</dbReference>
<evidence type="ECO:0000256" key="3">
    <source>
        <dbReference type="ARBA" id="ARBA00023163"/>
    </source>
</evidence>